<keyword evidence="1" id="KW-0677">Repeat</keyword>
<dbReference type="SUPFAM" id="SSF48403">
    <property type="entry name" value="Ankyrin repeat"/>
    <property type="match status" value="1"/>
</dbReference>
<feature type="compositionally biased region" description="Acidic residues" evidence="4">
    <location>
        <begin position="66"/>
        <end position="77"/>
    </location>
</feature>
<keyword evidence="5" id="KW-1185">Reference proteome</keyword>
<evidence type="ECO:0000256" key="3">
    <source>
        <dbReference type="PROSITE-ProRule" id="PRU00023"/>
    </source>
</evidence>
<accession>A0ABM5GA95</accession>
<proteinExistence type="predicted"/>
<feature type="repeat" description="ANK" evidence="3">
    <location>
        <begin position="186"/>
        <end position="218"/>
    </location>
</feature>
<feature type="compositionally biased region" description="Basic and acidic residues" evidence="4">
    <location>
        <begin position="499"/>
        <end position="517"/>
    </location>
</feature>
<dbReference type="InterPro" id="IPR002110">
    <property type="entry name" value="Ankyrin_rpt"/>
</dbReference>
<dbReference type="Proteomes" id="UP001652642">
    <property type="component" value="Chromosome 4"/>
</dbReference>
<evidence type="ECO:0000256" key="4">
    <source>
        <dbReference type="SAM" id="MobiDB-lite"/>
    </source>
</evidence>
<dbReference type="RefSeq" id="XP_072854583.1">
    <property type="nucleotide sequence ID" value="XM_072998482.1"/>
</dbReference>
<dbReference type="Pfam" id="PF00023">
    <property type="entry name" value="Ank"/>
    <property type="match status" value="1"/>
</dbReference>
<feature type="repeat" description="ANK" evidence="3">
    <location>
        <begin position="221"/>
        <end position="253"/>
    </location>
</feature>
<feature type="region of interest" description="Disordered" evidence="4">
    <location>
        <begin position="1"/>
        <end position="119"/>
    </location>
</feature>
<protein>
    <submittedName>
        <fullName evidence="6">Ankyrin repeat domain-containing protein 33B</fullName>
    </submittedName>
</protein>
<organism evidence="5 6">
    <name type="scientific">Pogona vitticeps</name>
    <name type="common">central bearded dragon</name>
    <dbReference type="NCBI Taxonomy" id="103695"/>
    <lineage>
        <taxon>Eukaryota</taxon>
        <taxon>Metazoa</taxon>
        <taxon>Chordata</taxon>
        <taxon>Craniata</taxon>
        <taxon>Vertebrata</taxon>
        <taxon>Euteleostomi</taxon>
        <taxon>Lepidosauria</taxon>
        <taxon>Squamata</taxon>
        <taxon>Bifurcata</taxon>
        <taxon>Unidentata</taxon>
        <taxon>Episquamata</taxon>
        <taxon>Toxicofera</taxon>
        <taxon>Iguania</taxon>
        <taxon>Acrodonta</taxon>
        <taxon>Agamidae</taxon>
        <taxon>Amphibolurinae</taxon>
        <taxon>Pogona</taxon>
    </lineage>
</organism>
<evidence type="ECO:0000256" key="2">
    <source>
        <dbReference type="ARBA" id="ARBA00023043"/>
    </source>
</evidence>
<evidence type="ECO:0000313" key="5">
    <source>
        <dbReference type="Proteomes" id="UP001652642"/>
    </source>
</evidence>
<dbReference type="PANTHER" id="PTHR24173:SF1">
    <property type="entry name" value="ANKYRIN REPEAT DOMAIN-CONTAINING PROTEIN 33B"/>
    <property type="match status" value="1"/>
</dbReference>
<dbReference type="Pfam" id="PF12796">
    <property type="entry name" value="Ank_2"/>
    <property type="match status" value="1"/>
</dbReference>
<feature type="compositionally biased region" description="Acidic residues" evidence="4">
    <location>
        <begin position="99"/>
        <end position="114"/>
    </location>
</feature>
<reference evidence="6" key="1">
    <citation type="submission" date="2025-08" db="UniProtKB">
        <authorList>
            <consortium name="RefSeq"/>
        </authorList>
    </citation>
    <scope>IDENTIFICATION</scope>
</reference>
<keyword evidence="2 3" id="KW-0040">ANK repeat</keyword>
<dbReference type="InterPro" id="IPR036770">
    <property type="entry name" value="Ankyrin_rpt-contain_sf"/>
</dbReference>
<dbReference type="PROSITE" id="PS50088">
    <property type="entry name" value="ANK_REPEAT"/>
    <property type="match status" value="2"/>
</dbReference>
<dbReference type="Gene3D" id="1.25.40.20">
    <property type="entry name" value="Ankyrin repeat-containing domain"/>
    <property type="match status" value="1"/>
</dbReference>
<dbReference type="PROSITE" id="PS50297">
    <property type="entry name" value="ANK_REP_REGION"/>
    <property type="match status" value="1"/>
</dbReference>
<gene>
    <name evidence="6" type="primary">ANKRD33B</name>
</gene>
<dbReference type="SMART" id="SM00248">
    <property type="entry name" value="ANK"/>
    <property type="match status" value="4"/>
</dbReference>
<evidence type="ECO:0000313" key="6">
    <source>
        <dbReference type="RefSeq" id="XP_072854583.1"/>
    </source>
</evidence>
<sequence length="528" mass="58539">MVLLSGDGKGVGESRSPASGRQLLALPAVREGQAEGPGGAGAEGNASAAAALSPAGGGGGGAEGEVGGEDEYEEYEDFSYLPDTRSIASDDSFYPPRADDDEDDWSLGESDPSDSPEPVSLFKACCTNNVLALRALLRQGPEEEDVRETDRNKRTGLIVACYHGFVDIVIALAQCPHIDVNWQDNEGNTALITAAQAGHITITQYLLNYYPGLDIEKRNIFGFTALMKSAMQGRAECVRALMLAGANINATDPGRGFTPQEWACFTGRIESAYLIQRLMDQPCAEQFCDHYELEWPKMKELLAKAAERKTCLQRISEGVRSVVAFKTYQGPEEDGVLDHMVRVTTSLRSSFVAIACRTVCPGSPPALGKRRPAVQEMLRRQRAKEIRTLEDRDHFHSYEKLFQNSRITLVPQKKERRASLQPFSLTVPQVSIVLPRKTSLLPLHLMRRSSVRPGFVIPKVRINKAPPPTFQPEKVRRKSSASDGSYLEIPKWRYKELKEERKKAEEDEKKKMEEAQKQKQGSPQRNKT</sequence>
<dbReference type="PANTHER" id="PTHR24173">
    <property type="entry name" value="ANKYRIN REPEAT CONTAINING"/>
    <property type="match status" value="1"/>
</dbReference>
<feature type="compositionally biased region" description="Gly residues" evidence="4">
    <location>
        <begin position="55"/>
        <end position="65"/>
    </location>
</feature>
<feature type="region of interest" description="Disordered" evidence="4">
    <location>
        <begin position="461"/>
        <end position="484"/>
    </location>
</feature>
<feature type="region of interest" description="Disordered" evidence="4">
    <location>
        <begin position="499"/>
        <end position="528"/>
    </location>
</feature>
<dbReference type="GeneID" id="110080882"/>
<name>A0ABM5GA95_9SAUR</name>
<evidence type="ECO:0000256" key="1">
    <source>
        <dbReference type="ARBA" id="ARBA00022737"/>
    </source>
</evidence>
<feature type="compositionally biased region" description="Low complexity" evidence="4">
    <location>
        <begin position="43"/>
        <end position="54"/>
    </location>
</feature>